<comment type="caution">
    <text evidence="1">The sequence shown here is derived from an EMBL/GenBank/DDBJ whole genome shotgun (WGS) entry which is preliminary data.</text>
</comment>
<name>A0A2N1NEW4_9GLOM</name>
<dbReference type="SUPFAM" id="SSF53098">
    <property type="entry name" value="Ribonuclease H-like"/>
    <property type="match status" value="1"/>
</dbReference>
<gene>
    <name evidence="1" type="ORF">RhiirC2_777281</name>
</gene>
<dbReference type="AlphaFoldDB" id="A0A2N1NEW4"/>
<evidence type="ECO:0000313" key="2">
    <source>
        <dbReference type="Proteomes" id="UP000233469"/>
    </source>
</evidence>
<dbReference type="Proteomes" id="UP000233469">
    <property type="component" value="Unassembled WGS sequence"/>
</dbReference>
<dbReference type="InterPro" id="IPR012337">
    <property type="entry name" value="RNaseH-like_sf"/>
</dbReference>
<evidence type="ECO:0008006" key="3">
    <source>
        <dbReference type="Google" id="ProtNLM"/>
    </source>
</evidence>
<reference evidence="1 2" key="2">
    <citation type="submission" date="2017-10" db="EMBL/GenBank/DDBJ databases">
        <title>Extensive intraspecific genome diversity in a model arbuscular mycorrhizal fungus.</title>
        <authorList>
            <person name="Chen E.C.H."/>
            <person name="Morin E."/>
            <person name="Baudet D."/>
            <person name="Noel J."/>
            <person name="Ndikumana S."/>
            <person name="Charron P."/>
            <person name="St-Onge C."/>
            <person name="Giorgi J."/>
            <person name="Grigoriev I.V."/>
            <person name="Roux C."/>
            <person name="Martin F.M."/>
            <person name="Corradi N."/>
        </authorList>
    </citation>
    <scope>NUCLEOTIDE SEQUENCE [LARGE SCALE GENOMIC DNA]</scope>
    <source>
        <strain evidence="1 2">C2</strain>
    </source>
</reference>
<proteinExistence type="predicted"/>
<evidence type="ECO:0000313" key="1">
    <source>
        <dbReference type="EMBL" id="PKK72364.1"/>
    </source>
</evidence>
<dbReference type="VEuPathDB" id="FungiDB:FUN_007405"/>
<organism evidence="1 2">
    <name type="scientific">Rhizophagus irregularis</name>
    <dbReference type="NCBI Taxonomy" id="588596"/>
    <lineage>
        <taxon>Eukaryota</taxon>
        <taxon>Fungi</taxon>
        <taxon>Fungi incertae sedis</taxon>
        <taxon>Mucoromycota</taxon>
        <taxon>Glomeromycotina</taxon>
        <taxon>Glomeromycetes</taxon>
        <taxon>Glomerales</taxon>
        <taxon>Glomeraceae</taxon>
        <taxon>Rhizophagus</taxon>
    </lineage>
</organism>
<reference evidence="1 2" key="1">
    <citation type="submission" date="2016-04" db="EMBL/GenBank/DDBJ databases">
        <title>Genome analyses suggest a sexual origin of heterokaryosis in a supposedly ancient asexual fungus.</title>
        <authorList>
            <person name="Ropars J."/>
            <person name="Sedzielewska K."/>
            <person name="Noel J."/>
            <person name="Charron P."/>
            <person name="Farinelli L."/>
            <person name="Marton T."/>
            <person name="Kruger M."/>
            <person name="Pelin A."/>
            <person name="Brachmann A."/>
            <person name="Corradi N."/>
        </authorList>
    </citation>
    <scope>NUCLEOTIDE SEQUENCE [LARGE SCALE GENOMIC DNA]</scope>
    <source>
        <strain evidence="1 2">C2</strain>
    </source>
</reference>
<accession>A0A2N1NEW4</accession>
<protein>
    <recommendedName>
        <fullName evidence="3">RNase H type-1 domain-containing protein</fullName>
    </recommendedName>
</protein>
<sequence length="73" mass="8164">MIEYYPKNTSKEVEEGLAINTSKDLDLKVELVKVPAHSDDALNIQADNLAKAMYTNLQPTFLPLALHYALCTQ</sequence>
<dbReference type="Gene3D" id="3.30.420.10">
    <property type="entry name" value="Ribonuclease H-like superfamily/Ribonuclease H"/>
    <property type="match status" value="1"/>
</dbReference>
<dbReference type="InterPro" id="IPR036397">
    <property type="entry name" value="RNaseH_sf"/>
</dbReference>
<dbReference type="GO" id="GO:0003676">
    <property type="term" value="F:nucleic acid binding"/>
    <property type="evidence" value="ECO:0007669"/>
    <property type="project" value="InterPro"/>
</dbReference>
<dbReference type="EMBL" id="LLXL01000444">
    <property type="protein sequence ID" value="PKK72364.1"/>
    <property type="molecule type" value="Genomic_DNA"/>
</dbReference>